<organism evidence="1 2">
    <name type="scientific">Microcoleus asticus IPMA8</name>
    <dbReference type="NCBI Taxonomy" id="2563858"/>
    <lineage>
        <taxon>Bacteria</taxon>
        <taxon>Bacillati</taxon>
        <taxon>Cyanobacteriota</taxon>
        <taxon>Cyanophyceae</taxon>
        <taxon>Oscillatoriophycideae</taxon>
        <taxon>Oscillatoriales</taxon>
        <taxon>Microcoleaceae</taxon>
        <taxon>Microcoleus</taxon>
        <taxon>Microcoleus asticus</taxon>
    </lineage>
</organism>
<evidence type="ECO:0000313" key="2">
    <source>
        <dbReference type="Proteomes" id="UP000702425"/>
    </source>
</evidence>
<accession>A0ABX2CQM0</accession>
<reference evidence="1 2" key="1">
    <citation type="journal article" date="2020" name="Sci. Rep.">
        <title>A novel cyanobacterial geosmin producer, revising GeoA distribution and dispersion patterns in Bacteria.</title>
        <authorList>
            <person name="Churro C."/>
            <person name="Semedo-Aguiar A.P."/>
            <person name="Silva A.D."/>
            <person name="Pereira-Leal J.B."/>
            <person name="Leite R.B."/>
        </authorList>
    </citation>
    <scope>NUCLEOTIDE SEQUENCE [LARGE SCALE GENOMIC DNA]</scope>
    <source>
        <strain evidence="1 2">IPMA8</strain>
    </source>
</reference>
<evidence type="ECO:0000313" key="1">
    <source>
        <dbReference type="EMBL" id="NQE32714.1"/>
    </source>
</evidence>
<name>A0ABX2CQM0_9CYAN</name>
<gene>
    <name evidence="1" type="ORF">E5S67_00430</name>
</gene>
<proteinExistence type="predicted"/>
<dbReference type="Proteomes" id="UP000702425">
    <property type="component" value="Unassembled WGS sequence"/>
</dbReference>
<comment type="caution">
    <text evidence="1">The sequence shown here is derived from an EMBL/GenBank/DDBJ whole genome shotgun (WGS) entry which is preliminary data.</text>
</comment>
<keyword evidence="2" id="KW-1185">Reference proteome</keyword>
<dbReference type="EMBL" id="SRRZ01000005">
    <property type="protein sequence ID" value="NQE32714.1"/>
    <property type="molecule type" value="Genomic_DNA"/>
</dbReference>
<protein>
    <submittedName>
        <fullName evidence="1">Uncharacterized protein</fullName>
    </submittedName>
</protein>
<sequence>MTDEARSLEHVPIVAFFFSTGASVRIKIKYAPVQISGMESHVDPEFSSGEKPIKFFIHSHLIQYIKAAKLVELK</sequence>